<dbReference type="STRING" id="1527444.ucyna2_00715"/>
<dbReference type="eggNOG" id="COG1675">
    <property type="taxonomic scope" value="Bacteria"/>
</dbReference>
<protein>
    <submittedName>
        <fullName evidence="2">Uncharacterized protein</fullName>
    </submittedName>
</protein>
<keyword evidence="1" id="KW-0812">Transmembrane</keyword>
<keyword evidence="1" id="KW-1133">Transmembrane helix</keyword>
<dbReference type="AlphaFoldDB" id="A0A086CGU1"/>
<feature type="transmembrane region" description="Helical" evidence="1">
    <location>
        <begin position="40"/>
        <end position="59"/>
    </location>
</feature>
<evidence type="ECO:0000313" key="3">
    <source>
        <dbReference type="Proteomes" id="UP000028922"/>
    </source>
</evidence>
<dbReference type="Proteomes" id="UP000028922">
    <property type="component" value="Unassembled WGS sequence"/>
</dbReference>
<dbReference type="EMBL" id="JPSP01000007">
    <property type="protein sequence ID" value="KFF41405.1"/>
    <property type="molecule type" value="Genomic_DNA"/>
</dbReference>
<dbReference type="PROSITE" id="PS51257">
    <property type="entry name" value="PROKAR_LIPOPROTEIN"/>
    <property type="match status" value="1"/>
</dbReference>
<name>A0A086CGU1_9CHRO</name>
<reference evidence="2 3" key="1">
    <citation type="submission" date="2014-08" db="EMBL/GenBank/DDBJ databases">
        <title>Comparative genomics reveals surprising divergence of two closely related strains of uncultivated UCYN-A cyanobacteria.</title>
        <authorList>
            <person name="Bombar D."/>
            <person name="Heller P."/>
            <person name="Sanchez-Baracaldo P."/>
            <person name="Carter B.J."/>
            <person name="Zert J.P."/>
        </authorList>
    </citation>
    <scope>NUCLEOTIDE SEQUENCE [LARGE SCALE GENOMIC DNA]</scope>
</reference>
<comment type="caution">
    <text evidence="2">The sequence shown here is derived from an EMBL/GenBank/DDBJ whole genome shotgun (WGS) entry which is preliminary data.</text>
</comment>
<evidence type="ECO:0000313" key="2">
    <source>
        <dbReference type="EMBL" id="KFF41405.1"/>
    </source>
</evidence>
<accession>A0A086CGU1</accession>
<proteinExistence type="predicted"/>
<organism evidence="2 3">
    <name type="scientific">Candidatus Atelocyanobacterium thalassa isolate SIO64986</name>
    <dbReference type="NCBI Taxonomy" id="1527444"/>
    <lineage>
        <taxon>Bacteria</taxon>
        <taxon>Bacillati</taxon>
        <taxon>Cyanobacteriota</taxon>
        <taxon>Cyanophyceae</taxon>
        <taxon>Oscillatoriophycideae</taxon>
        <taxon>Chroococcales</taxon>
        <taxon>Aphanothecaceae</taxon>
        <taxon>Candidatus Atelocyanobacterium</taxon>
        <taxon>Candidatus Atelocyanobacterium thalassae</taxon>
    </lineage>
</organism>
<evidence type="ECO:0000256" key="1">
    <source>
        <dbReference type="SAM" id="Phobius"/>
    </source>
</evidence>
<sequence>MNSYFSRLLSINNFGSSCFVNLLLLVLLLGLVGLSWIVNGLLVILGVITIIPVIILLIFKWWLKHNLVYGNCPVCNSKLTGFKNMKSYCLNCGETLESQNDEFHRNIPVSTVDVEIVDLYDNQTDESS</sequence>
<gene>
    <name evidence="2" type="ORF">ucyna2_00715</name>
</gene>
<keyword evidence="1" id="KW-0472">Membrane</keyword>
<feature type="transmembrane region" description="Helical" evidence="1">
    <location>
        <begin position="12"/>
        <end position="34"/>
    </location>
</feature>